<keyword evidence="3" id="KW-0804">Transcription</keyword>
<gene>
    <name evidence="5" type="ORF">C1I95_27835</name>
</gene>
<dbReference type="AlphaFoldDB" id="A0A2W2EAP3"/>
<dbReference type="Gene3D" id="1.10.10.10">
    <property type="entry name" value="Winged helix-like DNA-binding domain superfamily/Winged helix DNA-binding domain"/>
    <property type="match status" value="1"/>
</dbReference>
<evidence type="ECO:0000313" key="6">
    <source>
        <dbReference type="Proteomes" id="UP000248924"/>
    </source>
</evidence>
<dbReference type="Pfam" id="PF00196">
    <property type="entry name" value="GerE"/>
    <property type="match status" value="1"/>
</dbReference>
<keyword evidence="6" id="KW-1185">Reference proteome</keyword>
<dbReference type="CDD" id="cd06170">
    <property type="entry name" value="LuxR_C_like"/>
    <property type="match status" value="1"/>
</dbReference>
<dbReference type="Proteomes" id="UP000248924">
    <property type="component" value="Unassembled WGS sequence"/>
</dbReference>
<dbReference type="GO" id="GO:0003677">
    <property type="term" value="F:DNA binding"/>
    <property type="evidence" value="ECO:0007669"/>
    <property type="project" value="UniProtKB-KW"/>
</dbReference>
<dbReference type="PROSITE" id="PS50043">
    <property type="entry name" value="HTH_LUXR_2"/>
    <property type="match status" value="1"/>
</dbReference>
<dbReference type="InterPro" id="IPR036388">
    <property type="entry name" value="WH-like_DNA-bd_sf"/>
</dbReference>
<dbReference type="SMART" id="SM00421">
    <property type="entry name" value="HTH_LUXR"/>
    <property type="match status" value="1"/>
</dbReference>
<feature type="domain" description="HTH luxR-type" evidence="4">
    <location>
        <begin position="2"/>
        <end position="67"/>
    </location>
</feature>
<protein>
    <submittedName>
        <fullName evidence="5">LuxR family transcriptional regulator</fullName>
    </submittedName>
</protein>
<evidence type="ECO:0000256" key="2">
    <source>
        <dbReference type="ARBA" id="ARBA00023125"/>
    </source>
</evidence>
<feature type="non-terminal residue" evidence="5">
    <location>
        <position position="1"/>
    </location>
</feature>
<reference evidence="5 6" key="1">
    <citation type="submission" date="2018-01" db="EMBL/GenBank/DDBJ databases">
        <title>Draft genome sequence of Jishengella sp. NA12.</title>
        <authorList>
            <person name="Sahin N."/>
            <person name="Ay H."/>
            <person name="Saygin H."/>
        </authorList>
    </citation>
    <scope>NUCLEOTIDE SEQUENCE [LARGE SCALE GENOMIC DNA]</scope>
    <source>
        <strain evidence="5 6">NA12</strain>
    </source>
</reference>
<evidence type="ECO:0000256" key="1">
    <source>
        <dbReference type="ARBA" id="ARBA00023015"/>
    </source>
</evidence>
<dbReference type="RefSeq" id="WP_146605871.1">
    <property type="nucleotide sequence ID" value="NZ_POTY01000245.1"/>
</dbReference>
<dbReference type="GO" id="GO:0006355">
    <property type="term" value="P:regulation of DNA-templated transcription"/>
    <property type="evidence" value="ECO:0007669"/>
    <property type="project" value="InterPro"/>
</dbReference>
<dbReference type="PROSITE" id="PS00622">
    <property type="entry name" value="HTH_LUXR_1"/>
    <property type="match status" value="1"/>
</dbReference>
<evidence type="ECO:0000256" key="3">
    <source>
        <dbReference type="ARBA" id="ARBA00023163"/>
    </source>
</evidence>
<dbReference type="PRINTS" id="PR00038">
    <property type="entry name" value="HTHLUXR"/>
</dbReference>
<dbReference type="PANTHER" id="PTHR44688:SF16">
    <property type="entry name" value="DNA-BINDING TRANSCRIPTIONAL ACTIVATOR DEVR_DOSR"/>
    <property type="match status" value="1"/>
</dbReference>
<keyword evidence="2" id="KW-0238">DNA-binding</keyword>
<dbReference type="InterPro" id="IPR016032">
    <property type="entry name" value="Sig_transdc_resp-reg_C-effctor"/>
</dbReference>
<dbReference type="PANTHER" id="PTHR44688">
    <property type="entry name" value="DNA-BINDING TRANSCRIPTIONAL ACTIVATOR DEVR_DOSR"/>
    <property type="match status" value="1"/>
</dbReference>
<name>A0A2W2EAP3_9ACTN</name>
<dbReference type="EMBL" id="POTY01000245">
    <property type="protein sequence ID" value="PZG10630.1"/>
    <property type="molecule type" value="Genomic_DNA"/>
</dbReference>
<accession>A0A2W2EAP3</accession>
<keyword evidence="1" id="KW-0805">Transcription regulation</keyword>
<comment type="caution">
    <text evidence="5">The sequence shown here is derived from an EMBL/GenBank/DDBJ whole genome shotgun (WGS) entry which is preliminary data.</text>
</comment>
<evidence type="ECO:0000313" key="5">
    <source>
        <dbReference type="EMBL" id="PZG10630.1"/>
    </source>
</evidence>
<proteinExistence type="predicted"/>
<organism evidence="5 6">
    <name type="scientific">Micromonospora craterilacus</name>
    <dbReference type="NCBI Taxonomy" id="1655439"/>
    <lineage>
        <taxon>Bacteria</taxon>
        <taxon>Bacillati</taxon>
        <taxon>Actinomycetota</taxon>
        <taxon>Actinomycetes</taxon>
        <taxon>Micromonosporales</taxon>
        <taxon>Micromonosporaceae</taxon>
        <taxon>Micromonospora</taxon>
    </lineage>
</organism>
<evidence type="ECO:0000259" key="4">
    <source>
        <dbReference type="PROSITE" id="PS50043"/>
    </source>
</evidence>
<sequence length="67" mass="7184">RTPAPADPLTSRERLVAELAAGGATNAEIAERLVLSVRTVENHLSRAYAKLGITSRGDLARYGIPNR</sequence>
<dbReference type="SUPFAM" id="SSF46894">
    <property type="entry name" value="C-terminal effector domain of the bipartite response regulators"/>
    <property type="match status" value="1"/>
</dbReference>
<dbReference type="InterPro" id="IPR000792">
    <property type="entry name" value="Tscrpt_reg_LuxR_C"/>
</dbReference>